<dbReference type="Pfam" id="PF01206">
    <property type="entry name" value="TusA"/>
    <property type="match status" value="1"/>
</dbReference>
<dbReference type="InterPro" id="IPR036873">
    <property type="entry name" value="Rhodanese-like_dom_sf"/>
</dbReference>
<dbReference type="CDD" id="cd00158">
    <property type="entry name" value="RHOD"/>
    <property type="match status" value="1"/>
</dbReference>
<dbReference type="PANTHER" id="PTHR43031">
    <property type="entry name" value="FAD-DEPENDENT OXIDOREDUCTASE"/>
    <property type="match status" value="1"/>
</dbReference>
<proteinExistence type="predicted"/>
<sequence length="197" mass="22318">MNREVLSLTNIQTDKVLDAKGLACPMPIVKTKKTMNELEPGQVLEIQATDKGSTADLKAWCDNIGHQYIGTIEKGEIIHHFVRKGGEEIEEIKYPHLIENEELARKLESNEQTIILDVREPSEFAFHHIPGSISIPFGELEQRMDDLNKETEMYVICRTGNRSDLAAQKLTQLGFKKVFNVVPGMSEWKGITEKLID</sequence>
<dbReference type="InterPro" id="IPR050229">
    <property type="entry name" value="GlpE_sulfurtransferase"/>
</dbReference>
<dbReference type="AlphaFoldDB" id="A0A6N9PY60"/>
<dbReference type="SMART" id="SM00450">
    <property type="entry name" value="RHOD"/>
    <property type="match status" value="1"/>
</dbReference>
<name>A0A6N9PY60_9BACL</name>
<evidence type="ECO:0000313" key="2">
    <source>
        <dbReference type="EMBL" id="NBI28459.1"/>
    </source>
</evidence>
<dbReference type="SUPFAM" id="SSF52821">
    <property type="entry name" value="Rhodanese/Cell cycle control phosphatase"/>
    <property type="match status" value="1"/>
</dbReference>
<dbReference type="InterPro" id="IPR001763">
    <property type="entry name" value="Rhodanese-like_dom"/>
</dbReference>
<organism evidence="2 3">
    <name type="scientific">Chengkuizengella marina</name>
    <dbReference type="NCBI Taxonomy" id="2507566"/>
    <lineage>
        <taxon>Bacteria</taxon>
        <taxon>Bacillati</taxon>
        <taxon>Bacillota</taxon>
        <taxon>Bacilli</taxon>
        <taxon>Bacillales</taxon>
        <taxon>Paenibacillaceae</taxon>
        <taxon>Chengkuizengella</taxon>
    </lineage>
</organism>
<dbReference type="InterPro" id="IPR001455">
    <property type="entry name" value="TusA-like"/>
</dbReference>
<protein>
    <recommendedName>
        <fullName evidence="1">Rhodanese domain-containing protein</fullName>
    </recommendedName>
</protein>
<dbReference type="Gene3D" id="3.30.110.40">
    <property type="entry name" value="TusA-like domain"/>
    <property type="match status" value="1"/>
</dbReference>
<evidence type="ECO:0000313" key="3">
    <source>
        <dbReference type="Proteomes" id="UP000448943"/>
    </source>
</evidence>
<dbReference type="SUPFAM" id="SSF64307">
    <property type="entry name" value="SirA-like"/>
    <property type="match status" value="1"/>
</dbReference>
<dbReference type="PANTHER" id="PTHR43031:SF1">
    <property type="entry name" value="PYRIDINE NUCLEOTIDE-DISULPHIDE OXIDOREDUCTASE"/>
    <property type="match status" value="1"/>
</dbReference>
<keyword evidence="3" id="KW-1185">Reference proteome</keyword>
<dbReference type="PROSITE" id="PS50206">
    <property type="entry name" value="RHODANESE_3"/>
    <property type="match status" value="1"/>
</dbReference>
<gene>
    <name evidence="2" type="ORF">ERL59_05775</name>
</gene>
<dbReference type="OrthoDB" id="9800872at2"/>
<dbReference type="Proteomes" id="UP000448943">
    <property type="component" value="Unassembled WGS sequence"/>
</dbReference>
<comment type="caution">
    <text evidence="2">The sequence shown here is derived from an EMBL/GenBank/DDBJ whole genome shotgun (WGS) entry which is preliminary data.</text>
</comment>
<dbReference type="EMBL" id="SIJB01000014">
    <property type="protein sequence ID" value="NBI28459.1"/>
    <property type="molecule type" value="Genomic_DNA"/>
</dbReference>
<reference evidence="2 3" key="1">
    <citation type="submission" date="2019-01" db="EMBL/GenBank/DDBJ databases">
        <title>Chengkuizengella sp. nov., isolated from deep-sea sediment of East Pacific Ocean.</title>
        <authorList>
            <person name="Yang J."/>
            <person name="Lai Q."/>
            <person name="Shao Z."/>
        </authorList>
    </citation>
    <scope>NUCLEOTIDE SEQUENCE [LARGE SCALE GENOMIC DNA]</scope>
    <source>
        <strain evidence="2 3">YPA3-1-1</strain>
    </source>
</reference>
<dbReference type="InterPro" id="IPR036868">
    <property type="entry name" value="TusA-like_sf"/>
</dbReference>
<dbReference type="Gene3D" id="3.40.250.10">
    <property type="entry name" value="Rhodanese-like domain"/>
    <property type="match status" value="1"/>
</dbReference>
<accession>A0A6N9PY60</accession>
<dbReference type="Pfam" id="PF00581">
    <property type="entry name" value="Rhodanese"/>
    <property type="match status" value="1"/>
</dbReference>
<dbReference type="CDD" id="cd00291">
    <property type="entry name" value="SirA_YedF_YeeD"/>
    <property type="match status" value="1"/>
</dbReference>
<feature type="domain" description="Rhodanese" evidence="1">
    <location>
        <begin position="109"/>
        <end position="197"/>
    </location>
</feature>
<dbReference type="PROSITE" id="PS01148">
    <property type="entry name" value="UPF0033"/>
    <property type="match status" value="1"/>
</dbReference>
<evidence type="ECO:0000259" key="1">
    <source>
        <dbReference type="PROSITE" id="PS50206"/>
    </source>
</evidence>